<dbReference type="InterPro" id="IPR001173">
    <property type="entry name" value="Glyco_trans_2-like"/>
</dbReference>
<comment type="caution">
    <text evidence="5">The sequence shown here is derived from an EMBL/GenBank/DDBJ whole genome shotgun (WGS) entry which is preliminary data.</text>
</comment>
<proteinExistence type="inferred from homology"/>
<dbReference type="InterPro" id="IPR050834">
    <property type="entry name" value="Glycosyltransf_2"/>
</dbReference>
<dbReference type="GO" id="GO:0016757">
    <property type="term" value="F:glycosyltransferase activity"/>
    <property type="evidence" value="ECO:0007669"/>
    <property type="project" value="UniProtKB-KW"/>
</dbReference>
<dbReference type="PANTHER" id="PTHR43685:SF5">
    <property type="entry name" value="GLYCOSYLTRANSFERASE EPSE-RELATED"/>
    <property type="match status" value="1"/>
</dbReference>
<dbReference type="PANTHER" id="PTHR43685">
    <property type="entry name" value="GLYCOSYLTRANSFERASE"/>
    <property type="match status" value="1"/>
</dbReference>
<organism evidence="5 6">
    <name type="scientific">candidate division WWE3 bacterium GW2011_GWE1_41_27</name>
    <dbReference type="NCBI Taxonomy" id="1619131"/>
    <lineage>
        <taxon>Bacteria</taxon>
        <taxon>Katanobacteria</taxon>
    </lineage>
</organism>
<dbReference type="EMBL" id="LCBF01000006">
    <property type="protein sequence ID" value="KKS07485.1"/>
    <property type="molecule type" value="Genomic_DNA"/>
</dbReference>
<evidence type="ECO:0000256" key="2">
    <source>
        <dbReference type="ARBA" id="ARBA00022676"/>
    </source>
</evidence>
<dbReference type="Gene3D" id="3.90.550.10">
    <property type="entry name" value="Spore Coat Polysaccharide Biosynthesis Protein SpsA, Chain A"/>
    <property type="match status" value="1"/>
</dbReference>
<feature type="domain" description="Glycosyltransferase 2-like" evidence="4">
    <location>
        <begin position="9"/>
        <end position="122"/>
    </location>
</feature>
<comment type="similarity">
    <text evidence="1">Belongs to the glycosyltransferase 2 family.</text>
</comment>
<name>A0A0G0W3G8_UNCKA</name>
<evidence type="ECO:0000256" key="1">
    <source>
        <dbReference type="ARBA" id="ARBA00006739"/>
    </source>
</evidence>
<dbReference type="SUPFAM" id="SSF53448">
    <property type="entry name" value="Nucleotide-diphospho-sugar transferases"/>
    <property type="match status" value="1"/>
</dbReference>
<keyword evidence="3 5" id="KW-0808">Transferase</keyword>
<evidence type="ECO:0000259" key="4">
    <source>
        <dbReference type="Pfam" id="PF00535"/>
    </source>
</evidence>
<protein>
    <submittedName>
        <fullName evidence="5">Glycosyl transferase, family 2</fullName>
    </submittedName>
</protein>
<dbReference type="Pfam" id="PF00535">
    <property type="entry name" value="Glycos_transf_2"/>
    <property type="match status" value="1"/>
</dbReference>
<dbReference type="CDD" id="cd00761">
    <property type="entry name" value="Glyco_tranf_GTA_type"/>
    <property type="match status" value="1"/>
</dbReference>
<dbReference type="AlphaFoldDB" id="A0A0G0W3G8"/>
<evidence type="ECO:0000313" key="6">
    <source>
        <dbReference type="Proteomes" id="UP000034544"/>
    </source>
</evidence>
<gene>
    <name evidence="5" type="ORF">UU59_C0006G0017</name>
</gene>
<sequence>MTDKAPLISVIMPAYNAEKYIGEAIDSILNQTLKDFELIIVNDASTDSTGNIIKSYAEKDSRIVVLVNENNLNIAGSLNRGISVAKGTFIARMDADDIALPERLEMQAKVMSENPQVAVVGNDIQLINESGVVIGYRHYPTDSKSLKRVIFRYSPFAHPTVLIRAACIKEVGDYDKTKSPSEDVDMWFRLGMKYDFKSIPKGLLKYRVFLNSTSNKSLRRVELLTFKMRLNAVAKLGYSVGPVDVVYNILQFLSMHLMNSSTRVRLFNFLRNRKII</sequence>
<accession>A0A0G0W3G8</accession>
<evidence type="ECO:0000313" key="5">
    <source>
        <dbReference type="EMBL" id="KKS07485.1"/>
    </source>
</evidence>
<keyword evidence="2" id="KW-0328">Glycosyltransferase</keyword>
<dbReference type="Proteomes" id="UP000034544">
    <property type="component" value="Unassembled WGS sequence"/>
</dbReference>
<dbReference type="InterPro" id="IPR029044">
    <property type="entry name" value="Nucleotide-diphossugar_trans"/>
</dbReference>
<evidence type="ECO:0000256" key="3">
    <source>
        <dbReference type="ARBA" id="ARBA00022679"/>
    </source>
</evidence>
<reference evidence="5 6" key="1">
    <citation type="journal article" date="2015" name="Nature">
        <title>rRNA introns, odd ribosomes, and small enigmatic genomes across a large radiation of phyla.</title>
        <authorList>
            <person name="Brown C.T."/>
            <person name="Hug L.A."/>
            <person name="Thomas B.C."/>
            <person name="Sharon I."/>
            <person name="Castelle C.J."/>
            <person name="Singh A."/>
            <person name="Wilkins M.J."/>
            <person name="Williams K.H."/>
            <person name="Banfield J.F."/>
        </authorList>
    </citation>
    <scope>NUCLEOTIDE SEQUENCE [LARGE SCALE GENOMIC DNA]</scope>
</reference>